<dbReference type="PANTHER" id="PTHR35902">
    <property type="entry name" value="S-LAYER DOMAIN-LIKE PROTEIN-RELATED"/>
    <property type="match status" value="1"/>
</dbReference>
<organism evidence="3 4">
    <name type="scientific">Ruminococcus turbiniformis</name>
    <dbReference type="NCBI Taxonomy" id="2881258"/>
    <lineage>
        <taxon>Bacteria</taxon>
        <taxon>Bacillati</taxon>
        <taxon>Bacillota</taxon>
        <taxon>Clostridia</taxon>
        <taxon>Eubacteriales</taxon>
        <taxon>Oscillospiraceae</taxon>
        <taxon>Ruminococcus</taxon>
    </lineage>
</organism>
<name>A0ABS8FWS9_9FIRM</name>
<comment type="caution">
    <text evidence="3">The sequence shown here is derived from an EMBL/GenBank/DDBJ whole genome shotgun (WGS) entry which is preliminary data.</text>
</comment>
<feature type="transmembrane region" description="Helical" evidence="2">
    <location>
        <begin position="33"/>
        <end position="51"/>
    </location>
</feature>
<feature type="compositionally biased region" description="Basic and acidic residues" evidence="1">
    <location>
        <begin position="185"/>
        <end position="200"/>
    </location>
</feature>
<keyword evidence="2" id="KW-0812">Transmembrane</keyword>
<feature type="region of interest" description="Disordered" evidence="1">
    <location>
        <begin position="184"/>
        <end position="214"/>
    </location>
</feature>
<gene>
    <name evidence="3" type="ORF">LKD70_08180</name>
</gene>
<evidence type="ECO:0000256" key="1">
    <source>
        <dbReference type="SAM" id="MobiDB-lite"/>
    </source>
</evidence>
<evidence type="ECO:0000256" key="2">
    <source>
        <dbReference type="SAM" id="Phobius"/>
    </source>
</evidence>
<evidence type="ECO:0000313" key="4">
    <source>
        <dbReference type="Proteomes" id="UP001198151"/>
    </source>
</evidence>
<reference evidence="3 4" key="1">
    <citation type="submission" date="2021-10" db="EMBL/GenBank/DDBJ databases">
        <title>Anaerobic single-cell dispensing facilitates the cultivation of human gut bacteria.</title>
        <authorList>
            <person name="Afrizal A."/>
        </authorList>
    </citation>
    <scope>NUCLEOTIDE SEQUENCE [LARGE SCALE GENOMIC DNA]</scope>
    <source>
        <strain evidence="3 4">CLA-AA-H200</strain>
    </source>
</reference>
<dbReference type="EMBL" id="JAJEQX010000012">
    <property type="protein sequence ID" value="MCC2254402.1"/>
    <property type="molecule type" value="Genomic_DNA"/>
</dbReference>
<feature type="transmembrane region" description="Helical" evidence="2">
    <location>
        <begin position="510"/>
        <end position="532"/>
    </location>
</feature>
<protein>
    <recommendedName>
        <fullName evidence="5">CARDB domain-containing protein</fullName>
    </recommendedName>
</protein>
<keyword evidence="4" id="KW-1185">Reference proteome</keyword>
<dbReference type="Proteomes" id="UP001198151">
    <property type="component" value="Unassembled WGS sequence"/>
</dbReference>
<proteinExistence type="predicted"/>
<keyword evidence="2" id="KW-1133">Transmembrane helix</keyword>
<keyword evidence="2" id="KW-0472">Membrane</keyword>
<dbReference type="RefSeq" id="WP_227707539.1">
    <property type="nucleotide sequence ID" value="NZ_JAJEQX010000012.1"/>
</dbReference>
<evidence type="ECO:0008006" key="5">
    <source>
        <dbReference type="Google" id="ProtNLM"/>
    </source>
</evidence>
<accession>A0ABS8FWS9</accession>
<evidence type="ECO:0000313" key="3">
    <source>
        <dbReference type="EMBL" id="MCC2254402.1"/>
    </source>
</evidence>
<sequence length="551" mass="58911">MKNDKFIFSRRTDENTGIYSGATLWVKKRKRAGALWAGMLCAALVFSMLPARQVSAEEGDMKPARIQLGIGDGQETPVFSAGENTSLEIKVKNSGNTDAQNVWIEPVIQNADDWPFDVGQMNYGQSLETVGADQQVEAVWGGGEEPLTVRKDVTGKPYRLEFRLTYDDGVNSFETNKYVFVKTQAEAKEPSQTVSEEKTPEGGNTAESPSGGTGFGGGAESFGSVLSAGEVYNSDPVAAGGAPGIIAGESGENGKGSVPRVIVTGFDTAPGKVDAGTNFTLTVHLKNTSKNMPVSNMLFDIQPPSSGSDNAAEAPAFLPASGSSSIYLEGIPAGETRDISIDLNARADLIQKPYSVGMSMKYEDSKAVQYESQSILAIPVNQKARFEFSRIQVSPETAAAGDEVNISCSLYNLGRVKMYNVKAKFEGKVLEEKEEFIGNLDSGATGTIDSIVNIKQNAAKGEKCRLIVSYEDDAGNISTAEQEFSVNIEKAEMDSLTDMDETAAQEEKSFVPAAAAVIGIIAASGGTVAVLMKRRKRKNAAEEEEFSDEME</sequence>